<evidence type="ECO:0000313" key="1">
    <source>
        <dbReference type="EMBL" id="SHL03167.1"/>
    </source>
</evidence>
<sequence length="127" mass="13646">MSQSSMAAVGTQVRQGYATDSTVVTDAAEVQAILDTINDADCRAILDVTGEEVLSTKEISELCDIPLSSTYRKLDCLTDAGLLEETISIRRTGKHTSEYYTRVSDVMMSVNATDGLSVTISYSAPPN</sequence>
<reference evidence="2" key="1">
    <citation type="submission" date="2016-11" db="EMBL/GenBank/DDBJ databases">
        <authorList>
            <person name="Varghese N."/>
            <person name="Submissions S."/>
        </authorList>
    </citation>
    <scope>NUCLEOTIDE SEQUENCE [LARGE SCALE GENOMIC DNA]</scope>
    <source>
        <strain evidence="2">DX253</strain>
    </source>
</reference>
<dbReference type="Proteomes" id="UP000184203">
    <property type="component" value="Unassembled WGS sequence"/>
</dbReference>
<name>A0A1M6XB31_HALPU</name>
<proteinExistence type="predicted"/>
<organism evidence="1 2">
    <name type="scientific">Haladaptatus paucihalophilus DX253</name>
    <dbReference type="NCBI Taxonomy" id="797209"/>
    <lineage>
        <taxon>Archaea</taxon>
        <taxon>Methanobacteriati</taxon>
        <taxon>Methanobacteriota</taxon>
        <taxon>Stenosarchaea group</taxon>
        <taxon>Halobacteria</taxon>
        <taxon>Halobacteriales</taxon>
        <taxon>Haladaptataceae</taxon>
        <taxon>Haladaptatus</taxon>
    </lineage>
</organism>
<dbReference type="InterPro" id="IPR036390">
    <property type="entry name" value="WH_DNA-bd_sf"/>
</dbReference>
<evidence type="ECO:0000313" key="2">
    <source>
        <dbReference type="Proteomes" id="UP000184203"/>
    </source>
</evidence>
<keyword evidence="2" id="KW-1185">Reference proteome</keyword>
<dbReference type="EMBL" id="FRAN01000004">
    <property type="protein sequence ID" value="SHL03167.1"/>
    <property type="molecule type" value="Genomic_DNA"/>
</dbReference>
<accession>A0A1M6XB31</accession>
<dbReference type="InterPro" id="IPR036388">
    <property type="entry name" value="WH-like_DNA-bd_sf"/>
</dbReference>
<gene>
    <name evidence="1" type="ORF">SAMN05444342_2796</name>
</gene>
<dbReference type="Pfam" id="PF12840">
    <property type="entry name" value="HTH_20"/>
    <property type="match status" value="1"/>
</dbReference>
<dbReference type="Gene3D" id="1.10.10.10">
    <property type="entry name" value="Winged helix-like DNA-binding domain superfamily/Winged helix DNA-binding domain"/>
    <property type="match status" value="1"/>
</dbReference>
<dbReference type="SUPFAM" id="SSF46785">
    <property type="entry name" value="Winged helix' DNA-binding domain"/>
    <property type="match status" value="1"/>
</dbReference>
<dbReference type="AlphaFoldDB" id="A0A1M6XB31"/>
<protein>
    <submittedName>
        <fullName evidence="1">Uncharacterized protein</fullName>
    </submittedName>
</protein>
<dbReference type="RefSeq" id="WP_073096653.1">
    <property type="nucleotide sequence ID" value="NZ_AEMG01000029.1"/>
</dbReference>